<reference evidence="1" key="1">
    <citation type="submission" date="2024-02" db="EMBL/GenBank/DDBJ databases">
        <title>Metagenome Assembled Genome of Zalaria obscura JY119.</title>
        <authorList>
            <person name="Vighnesh L."/>
            <person name="Jagadeeshwari U."/>
            <person name="Venkata Ramana C."/>
            <person name="Sasikala C."/>
        </authorList>
    </citation>
    <scope>NUCLEOTIDE SEQUENCE</scope>
    <source>
        <strain evidence="1">JY119</strain>
    </source>
</reference>
<protein>
    <submittedName>
        <fullName evidence="1">Uncharacterized protein</fullName>
    </submittedName>
</protein>
<dbReference type="Proteomes" id="UP001320706">
    <property type="component" value="Unassembled WGS sequence"/>
</dbReference>
<organism evidence="1 2">
    <name type="scientific">Zalaria obscura</name>
    <dbReference type="NCBI Taxonomy" id="2024903"/>
    <lineage>
        <taxon>Eukaryota</taxon>
        <taxon>Fungi</taxon>
        <taxon>Dikarya</taxon>
        <taxon>Ascomycota</taxon>
        <taxon>Pezizomycotina</taxon>
        <taxon>Dothideomycetes</taxon>
        <taxon>Dothideomycetidae</taxon>
        <taxon>Dothideales</taxon>
        <taxon>Zalariaceae</taxon>
        <taxon>Zalaria</taxon>
    </lineage>
</organism>
<dbReference type="EMBL" id="JAMKPW020000020">
    <property type="protein sequence ID" value="KAK8207946.1"/>
    <property type="molecule type" value="Genomic_DNA"/>
</dbReference>
<name>A0ACC3SCJ8_9PEZI</name>
<gene>
    <name evidence="1" type="ORF">M8818_004199</name>
</gene>
<keyword evidence="2" id="KW-1185">Reference proteome</keyword>
<sequence length="488" mass="55072">MWPFRDRKRYEAVATDDENVAIVEPQDPQTIQQHRTRRRLLTLGGVFCILLLVALVFVLVLGRGENRQMKKLSDATSNVEEEPHPGPASACGTLSVRREWRTLSRTEQTHYIDSVRCLLTLPSLIHPDAANASRYGDYPYIHSHVGYYTHHSAPFLPWHRYFLHIYESTLRSSCAYTGSLVYWDWTLDAFSLASSPVFSASTGFGGDGEVGGTITVGGSGRCVVDGSFADVVAEYYDTKPYRHCLSRGFRTDDGTLGEMDGSDITAASIEETLRLDDYEAFVMEMESKVHDAIPFGIGGDFETFTAPYDPLFFLHHTQLDRLWWLWQQRDRGKRLVDYGGRNHRHSIEMARLEDEVQMQGFAPSVKVRDVMDTEGGLLCYRAAMMGRMIANAVGALTSEGAAAERLDVVKTSWKLMSEELKQFEAFTCGTSSGSANVTSTHWSLVSILIPNFPKDWFLAYVVYGSTMLCCFNDLYRHIVSDAERHIRR</sequence>
<comment type="caution">
    <text evidence="1">The sequence shown here is derived from an EMBL/GenBank/DDBJ whole genome shotgun (WGS) entry which is preliminary data.</text>
</comment>
<proteinExistence type="predicted"/>
<evidence type="ECO:0000313" key="1">
    <source>
        <dbReference type="EMBL" id="KAK8207946.1"/>
    </source>
</evidence>
<evidence type="ECO:0000313" key="2">
    <source>
        <dbReference type="Proteomes" id="UP001320706"/>
    </source>
</evidence>
<accession>A0ACC3SCJ8</accession>